<organism evidence="3 4">
    <name type="scientific">Loxostege sticticalis</name>
    <name type="common">Beet webworm moth</name>
    <dbReference type="NCBI Taxonomy" id="481309"/>
    <lineage>
        <taxon>Eukaryota</taxon>
        <taxon>Metazoa</taxon>
        <taxon>Ecdysozoa</taxon>
        <taxon>Arthropoda</taxon>
        <taxon>Hexapoda</taxon>
        <taxon>Insecta</taxon>
        <taxon>Pterygota</taxon>
        <taxon>Neoptera</taxon>
        <taxon>Endopterygota</taxon>
        <taxon>Lepidoptera</taxon>
        <taxon>Glossata</taxon>
        <taxon>Ditrysia</taxon>
        <taxon>Pyraloidea</taxon>
        <taxon>Crambidae</taxon>
        <taxon>Pyraustinae</taxon>
        <taxon>Loxostege</taxon>
    </lineage>
</organism>
<dbReference type="Proteomes" id="UP001549921">
    <property type="component" value="Unassembled WGS sequence"/>
</dbReference>
<dbReference type="Pfam" id="PF01395">
    <property type="entry name" value="PBP_GOBP"/>
    <property type="match status" value="1"/>
</dbReference>
<feature type="chain" id="PRO_5044753979" evidence="2">
    <location>
        <begin position="21"/>
        <end position="147"/>
    </location>
</feature>
<dbReference type="InterPro" id="IPR006170">
    <property type="entry name" value="PBP/GOBP"/>
</dbReference>
<dbReference type="SUPFAM" id="SSF47565">
    <property type="entry name" value="Insect pheromone/odorant-binding proteins"/>
    <property type="match status" value="1"/>
</dbReference>
<sequence>MFHRVLSIILFGLFTCNVKGDFSNELQKKFVGYLGECWQTYELTPKDLEDLKMLKMPDSENVKCYFACVYKKAEMMNDKGEFWEEGVKKTSLEQYGNDEALLKKVNDFIDICKKVNDEPVTDGEKGCERAALMFKCSNEHAPEFGFI</sequence>
<protein>
    <submittedName>
        <fullName evidence="3">Uncharacterized protein</fullName>
    </submittedName>
</protein>
<proteinExistence type="predicted"/>
<evidence type="ECO:0000256" key="1">
    <source>
        <dbReference type="ARBA" id="ARBA00022729"/>
    </source>
</evidence>
<dbReference type="Gene3D" id="1.10.238.20">
    <property type="entry name" value="Pheromone/general odorant binding protein domain"/>
    <property type="match status" value="1"/>
</dbReference>
<reference evidence="3 4" key="1">
    <citation type="submission" date="2024-06" db="EMBL/GenBank/DDBJ databases">
        <title>A chromosome-level genome assembly of beet webworm, Loxostege sticticalis.</title>
        <authorList>
            <person name="Zhang Y."/>
        </authorList>
    </citation>
    <scope>NUCLEOTIDE SEQUENCE [LARGE SCALE GENOMIC DNA]</scope>
    <source>
        <strain evidence="3">AQ028</strain>
        <tissue evidence="3">Male pupae</tissue>
    </source>
</reference>
<evidence type="ECO:0000313" key="4">
    <source>
        <dbReference type="Proteomes" id="UP001549921"/>
    </source>
</evidence>
<dbReference type="SMART" id="SM00708">
    <property type="entry name" value="PhBP"/>
    <property type="match status" value="1"/>
</dbReference>
<dbReference type="AlphaFoldDB" id="A0ABD0SXG6"/>
<feature type="signal peptide" evidence="2">
    <location>
        <begin position="1"/>
        <end position="20"/>
    </location>
</feature>
<comment type="caution">
    <text evidence="3">The sequence shown here is derived from an EMBL/GenBank/DDBJ whole genome shotgun (WGS) entry which is preliminary data.</text>
</comment>
<name>A0ABD0SXG6_LOXSC</name>
<evidence type="ECO:0000313" key="3">
    <source>
        <dbReference type="EMBL" id="KAL0828880.1"/>
    </source>
</evidence>
<dbReference type="InterPro" id="IPR036728">
    <property type="entry name" value="PBP_GOBP_sf"/>
</dbReference>
<evidence type="ECO:0000256" key="2">
    <source>
        <dbReference type="SAM" id="SignalP"/>
    </source>
</evidence>
<dbReference type="CDD" id="cd23992">
    <property type="entry name" value="PBP_GOBP"/>
    <property type="match status" value="1"/>
</dbReference>
<dbReference type="EMBL" id="JBEDNZ010000015">
    <property type="protein sequence ID" value="KAL0828880.1"/>
    <property type="molecule type" value="Genomic_DNA"/>
</dbReference>
<dbReference type="PANTHER" id="PTHR11857">
    <property type="entry name" value="ODORANT BINDING PROTEIN-RELATED"/>
    <property type="match status" value="1"/>
</dbReference>
<accession>A0ABD0SXG6</accession>
<keyword evidence="1 2" id="KW-0732">Signal</keyword>
<gene>
    <name evidence="3" type="ORF">ABMA28_003786</name>
</gene>